<organism evidence="2">
    <name type="scientific">Arundo donax</name>
    <name type="common">Giant reed</name>
    <name type="synonym">Donax arundinaceus</name>
    <dbReference type="NCBI Taxonomy" id="35708"/>
    <lineage>
        <taxon>Eukaryota</taxon>
        <taxon>Viridiplantae</taxon>
        <taxon>Streptophyta</taxon>
        <taxon>Embryophyta</taxon>
        <taxon>Tracheophyta</taxon>
        <taxon>Spermatophyta</taxon>
        <taxon>Magnoliopsida</taxon>
        <taxon>Liliopsida</taxon>
        <taxon>Poales</taxon>
        <taxon>Poaceae</taxon>
        <taxon>PACMAD clade</taxon>
        <taxon>Arundinoideae</taxon>
        <taxon>Arundineae</taxon>
        <taxon>Arundo</taxon>
    </lineage>
</organism>
<dbReference type="EMBL" id="GBRH01194216">
    <property type="protein sequence ID" value="JAE03680.1"/>
    <property type="molecule type" value="Transcribed_RNA"/>
</dbReference>
<feature type="region of interest" description="Disordered" evidence="1">
    <location>
        <begin position="36"/>
        <end position="65"/>
    </location>
</feature>
<accession>A0A0A9ESJ0</accession>
<reference evidence="2" key="1">
    <citation type="submission" date="2014-09" db="EMBL/GenBank/DDBJ databases">
        <authorList>
            <person name="Magalhaes I.L.F."/>
            <person name="Oliveira U."/>
            <person name="Santos F.R."/>
            <person name="Vidigal T.H.D.A."/>
            <person name="Brescovit A.D."/>
            <person name="Santos A.J."/>
        </authorList>
    </citation>
    <scope>NUCLEOTIDE SEQUENCE</scope>
    <source>
        <tissue evidence="2">Shoot tissue taken approximately 20 cm above the soil surface</tissue>
    </source>
</reference>
<evidence type="ECO:0000313" key="2">
    <source>
        <dbReference type="EMBL" id="JAE03680.1"/>
    </source>
</evidence>
<name>A0A0A9ESJ0_ARUDO</name>
<proteinExistence type="predicted"/>
<reference evidence="2" key="2">
    <citation type="journal article" date="2015" name="Data Brief">
        <title>Shoot transcriptome of the giant reed, Arundo donax.</title>
        <authorList>
            <person name="Barrero R.A."/>
            <person name="Guerrero F.D."/>
            <person name="Moolhuijzen P."/>
            <person name="Goolsby J.A."/>
            <person name="Tidwell J."/>
            <person name="Bellgard S.E."/>
            <person name="Bellgard M.I."/>
        </authorList>
    </citation>
    <scope>NUCLEOTIDE SEQUENCE</scope>
    <source>
        <tissue evidence="2">Shoot tissue taken approximately 20 cm above the soil surface</tissue>
    </source>
</reference>
<evidence type="ECO:0000256" key="1">
    <source>
        <dbReference type="SAM" id="MobiDB-lite"/>
    </source>
</evidence>
<sequence>MLTTGVHANRPASRGTPRTTSKLYLGKKGAHTYVRSARRPRQVTARATKTEKKCVRGATTAVRRQ</sequence>
<feature type="region of interest" description="Disordered" evidence="1">
    <location>
        <begin position="1"/>
        <end position="22"/>
    </location>
</feature>
<dbReference type="AlphaFoldDB" id="A0A0A9ESJ0"/>
<protein>
    <submittedName>
        <fullName evidence="2">Uncharacterized protein</fullName>
    </submittedName>
</protein>